<evidence type="ECO:0000256" key="1">
    <source>
        <dbReference type="SAM" id="MobiDB-lite"/>
    </source>
</evidence>
<sequence length="107" mass="11543">MDQPYYGSGRGNWEKNKRLGVEEEIGNFGRKLGLGFEGGDNRRETAAITASSSDGDSTAEGGDDDSSGRGDAGSERRCSSPASWITLGDRRRAVMAGDEQLVRGWRK</sequence>
<dbReference type="AlphaFoldDB" id="A0AAE2CNS5"/>
<organism evidence="2 3">
    <name type="scientific">Sesamum alatum</name>
    <dbReference type="NCBI Taxonomy" id="300844"/>
    <lineage>
        <taxon>Eukaryota</taxon>
        <taxon>Viridiplantae</taxon>
        <taxon>Streptophyta</taxon>
        <taxon>Embryophyta</taxon>
        <taxon>Tracheophyta</taxon>
        <taxon>Spermatophyta</taxon>
        <taxon>Magnoliopsida</taxon>
        <taxon>eudicotyledons</taxon>
        <taxon>Gunneridae</taxon>
        <taxon>Pentapetalae</taxon>
        <taxon>asterids</taxon>
        <taxon>lamiids</taxon>
        <taxon>Lamiales</taxon>
        <taxon>Pedaliaceae</taxon>
        <taxon>Sesamum</taxon>
    </lineage>
</organism>
<keyword evidence="3" id="KW-1185">Reference proteome</keyword>
<accession>A0AAE2CNS5</accession>
<gene>
    <name evidence="2" type="ORF">Salat_1200300</name>
</gene>
<reference evidence="2" key="2">
    <citation type="journal article" date="2024" name="Plant">
        <title>Genomic evolution and insights into agronomic trait innovations of Sesamum species.</title>
        <authorList>
            <person name="Miao H."/>
            <person name="Wang L."/>
            <person name="Qu L."/>
            <person name="Liu H."/>
            <person name="Sun Y."/>
            <person name="Le M."/>
            <person name="Wang Q."/>
            <person name="Wei S."/>
            <person name="Zheng Y."/>
            <person name="Lin W."/>
            <person name="Duan Y."/>
            <person name="Cao H."/>
            <person name="Xiong S."/>
            <person name="Wang X."/>
            <person name="Wei L."/>
            <person name="Li C."/>
            <person name="Ma Q."/>
            <person name="Ju M."/>
            <person name="Zhao R."/>
            <person name="Li G."/>
            <person name="Mu C."/>
            <person name="Tian Q."/>
            <person name="Mei H."/>
            <person name="Zhang T."/>
            <person name="Gao T."/>
            <person name="Zhang H."/>
        </authorList>
    </citation>
    <scope>NUCLEOTIDE SEQUENCE</scope>
    <source>
        <strain evidence="2">3651</strain>
    </source>
</reference>
<dbReference type="EMBL" id="JACGWO010000004">
    <property type="protein sequence ID" value="KAK4429003.1"/>
    <property type="molecule type" value="Genomic_DNA"/>
</dbReference>
<protein>
    <submittedName>
        <fullName evidence="2">Uncharacterized protein</fullName>
    </submittedName>
</protein>
<comment type="caution">
    <text evidence="2">The sequence shown here is derived from an EMBL/GenBank/DDBJ whole genome shotgun (WGS) entry which is preliminary data.</text>
</comment>
<reference evidence="2" key="1">
    <citation type="submission" date="2020-06" db="EMBL/GenBank/DDBJ databases">
        <authorList>
            <person name="Li T."/>
            <person name="Hu X."/>
            <person name="Zhang T."/>
            <person name="Song X."/>
            <person name="Zhang H."/>
            <person name="Dai N."/>
            <person name="Sheng W."/>
            <person name="Hou X."/>
            <person name="Wei L."/>
        </authorList>
    </citation>
    <scope>NUCLEOTIDE SEQUENCE</scope>
    <source>
        <strain evidence="2">3651</strain>
        <tissue evidence="2">Leaf</tissue>
    </source>
</reference>
<evidence type="ECO:0000313" key="2">
    <source>
        <dbReference type="EMBL" id="KAK4429003.1"/>
    </source>
</evidence>
<proteinExistence type="predicted"/>
<name>A0AAE2CNS5_9LAMI</name>
<dbReference type="Proteomes" id="UP001293254">
    <property type="component" value="Unassembled WGS sequence"/>
</dbReference>
<feature type="compositionally biased region" description="Basic and acidic residues" evidence="1">
    <location>
        <begin position="66"/>
        <end position="78"/>
    </location>
</feature>
<feature type="region of interest" description="Disordered" evidence="1">
    <location>
        <begin position="31"/>
        <end position="83"/>
    </location>
</feature>
<evidence type="ECO:0000313" key="3">
    <source>
        <dbReference type="Proteomes" id="UP001293254"/>
    </source>
</evidence>